<name>A0AAW0KGC0_QUESU</name>
<dbReference type="EMBL" id="PKMF04000322">
    <property type="protein sequence ID" value="KAK7837780.1"/>
    <property type="molecule type" value="Genomic_DNA"/>
</dbReference>
<dbReference type="Proteomes" id="UP000237347">
    <property type="component" value="Unassembled WGS sequence"/>
</dbReference>
<keyword evidence="3 6" id="KW-0713">Self-incompatibility</keyword>
<dbReference type="PANTHER" id="PTHR31232">
    <property type="match status" value="1"/>
</dbReference>
<dbReference type="AlphaFoldDB" id="A0AAW0KGC0"/>
<feature type="transmembrane region" description="Helical" evidence="7">
    <location>
        <begin position="6"/>
        <end position="29"/>
    </location>
</feature>
<reference evidence="8 9" key="1">
    <citation type="journal article" date="2018" name="Sci. Data">
        <title>The draft genome sequence of cork oak.</title>
        <authorList>
            <person name="Ramos A.M."/>
            <person name="Usie A."/>
            <person name="Barbosa P."/>
            <person name="Barros P.M."/>
            <person name="Capote T."/>
            <person name="Chaves I."/>
            <person name="Simoes F."/>
            <person name="Abreu I."/>
            <person name="Carrasquinho I."/>
            <person name="Faro C."/>
            <person name="Guimaraes J.B."/>
            <person name="Mendonca D."/>
            <person name="Nobrega F."/>
            <person name="Rodrigues L."/>
            <person name="Saibo N.J.M."/>
            <person name="Varela M.C."/>
            <person name="Egas C."/>
            <person name="Matos J."/>
            <person name="Miguel C.M."/>
            <person name="Oliveira M.M."/>
            <person name="Ricardo C.P."/>
            <person name="Goncalves S."/>
        </authorList>
    </citation>
    <scope>NUCLEOTIDE SEQUENCE [LARGE SCALE GENOMIC DNA]</scope>
    <source>
        <strain evidence="9">cv. HL8</strain>
    </source>
</reference>
<keyword evidence="5" id="KW-0732">Signal</keyword>
<keyword evidence="7" id="KW-0812">Transmembrane</keyword>
<evidence type="ECO:0000256" key="5">
    <source>
        <dbReference type="ARBA" id="ARBA00022729"/>
    </source>
</evidence>
<comment type="similarity">
    <text evidence="2 6">Belongs to the plant self-incompatibility (S1) protein family.</text>
</comment>
<evidence type="ECO:0000313" key="8">
    <source>
        <dbReference type="EMBL" id="KAK7837780.1"/>
    </source>
</evidence>
<organism evidence="8 9">
    <name type="scientific">Quercus suber</name>
    <name type="common">Cork oak</name>
    <dbReference type="NCBI Taxonomy" id="58331"/>
    <lineage>
        <taxon>Eukaryota</taxon>
        <taxon>Viridiplantae</taxon>
        <taxon>Streptophyta</taxon>
        <taxon>Embryophyta</taxon>
        <taxon>Tracheophyta</taxon>
        <taxon>Spermatophyta</taxon>
        <taxon>Magnoliopsida</taxon>
        <taxon>eudicotyledons</taxon>
        <taxon>Gunneridae</taxon>
        <taxon>Pentapetalae</taxon>
        <taxon>rosids</taxon>
        <taxon>fabids</taxon>
        <taxon>Fagales</taxon>
        <taxon>Fagaceae</taxon>
        <taxon>Quercus</taxon>
    </lineage>
</organism>
<dbReference type="Pfam" id="PF05938">
    <property type="entry name" value="Self-incomp_S1"/>
    <property type="match status" value="1"/>
</dbReference>
<dbReference type="GO" id="GO:0005576">
    <property type="term" value="C:extracellular region"/>
    <property type="evidence" value="ECO:0007669"/>
    <property type="project" value="UniProtKB-SubCell"/>
</dbReference>
<dbReference type="PANTHER" id="PTHR31232:SF168">
    <property type="entry name" value="S-PROTEIN HOMOLOG 24-RELATED"/>
    <property type="match status" value="1"/>
</dbReference>
<keyword evidence="9" id="KW-1185">Reference proteome</keyword>
<evidence type="ECO:0000256" key="1">
    <source>
        <dbReference type="ARBA" id="ARBA00004613"/>
    </source>
</evidence>
<dbReference type="GO" id="GO:0060320">
    <property type="term" value="P:rejection of self pollen"/>
    <property type="evidence" value="ECO:0007669"/>
    <property type="project" value="UniProtKB-KW"/>
</dbReference>
<evidence type="ECO:0000256" key="2">
    <source>
        <dbReference type="ARBA" id="ARBA00005581"/>
    </source>
</evidence>
<sequence>MNQRTISQFSIFWLVIILTFGISGAFTVVSKLFGRNYVRIFNELDNGLLFFHCKSKDDDLGLRNLQPGTYWEFSFHQRVFGTTLYFCNFWYTNSSKIKFHAVFDVYRESTKFLNKRGWTILI</sequence>
<evidence type="ECO:0000256" key="7">
    <source>
        <dbReference type="SAM" id="Phobius"/>
    </source>
</evidence>
<protein>
    <recommendedName>
        <fullName evidence="6">S-protein homolog</fullName>
    </recommendedName>
</protein>
<keyword evidence="4 6" id="KW-0964">Secreted</keyword>
<keyword evidence="7" id="KW-0472">Membrane</keyword>
<keyword evidence="7" id="KW-1133">Transmembrane helix</keyword>
<evidence type="ECO:0000256" key="3">
    <source>
        <dbReference type="ARBA" id="ARBA00022471"/>
    </source>
</evidence>
<accession>A0AAW0KGC0</accession>
<comment type="subcellular location">
    <subcellularLocation>
        <location evidence="1 6">Secreted</location>
    </subcellularLocation>
</comment>
<proteinExistence type="inferred from homology"/>
<gene>
    <name evidence="8" type="primary">SPH2_6</name>
    <name evidence="8" type="ORF">CFP56_020827</name>
</gene>
<dbReference type="InterPro" id="IPR010264">
    <property type="entry name" value="Self-incomp_S1"/>
</dbReference>
<evidence type="ECO:0000256" key="4">
    <source>
        <dbReference type="ARBA" id="ARBA00022525"/>
    </source>
</evidence>
<evidence type="ECO:0000256" key="6">
    <source>
        <dbReference type="RuleBase" id="RU367044"/>
    </source>
</evidence>
<evidence type="ECO:0000313" key="9">
    <source>
        <dbReference type="Proteomes" id="UP000237347"/>
    </source>
</evidence>
<comment type="caution">
    <text evidence="8">The sequence shown here is derived from an EMBL/GenBank/DDBJ whole genome shotgun (WGS) entry which is preliminary data.</text>
</comment>